<dbReference type="GO" id="GO:0005524">
    <property type="term" value="F:ATP binding"/>
    <property type="evidence" value="ECO:0007669"/>
    <property type="project" value="InterPro"/>
</dbReference>
<dbReference type="InterPro" id="IPR027417">
    <property type="entry name" value="P-loop_NTPase"/>
</dbReference>
<name>A0A845UDD0_9PROT</name>
<feature type="compositionally biased region" description="Basic and acidic residues" evidence="1">
    <location>
        <begin position="250"/>
        <end position="265"/>
    </location>
</feature>
<feature type="region of interest" description="Disordered" evidence="1">
    <location>
        <begin position="66"/>
        <end position="95"/>
    </location>
</feature>
<comment type="caution">
    <text evidence="4">The sequence shown here is derived from an EMBL/GenBank/DDBJ whole genome shotgun (WGS) entry which is preliminary data.</text>
</comment>
<feature type="compositionally biased region" description="Polar residues" evidence="1">
    <location>
        <begin position="1044"/>
        <end position="1056"/>
    </location>
</feature>
<feature type="region of interest" description="Disordered" evidence="1">
    <location>
        <begin position="250"/>
        <end position="284"/>
    </location>
</feature>
<protein>
    <submittedName>
        <fullName evidence="4">Relaxase domain-containing protein</fullName>
    </submittedName>
</protein>
<feature type="compositionally biased region" description="Basic and acidic residues" evidence="1">
    <location>
        <begin position="1058"/>
        <end position="1078"/>
    </location>
</feature>
<dbReference type="SUPFAM" id="SSF52540">
    <property type="entry name" value="P-loop containing nucleoside triphosphate hydrolases"/>
    <property type="match status" value="2"/>
</dbReference>
<proteinExistence type="predicted"/>
<feature type="compositionally biased region" description="Polar residues" evidence="1">
    <location>
        <begin position="269"/>
        <end position="282"/>
    </location>
</feature>
<feature type="compositionally biased region" description="Basic and acidic residues" evidence="1">
    <location>
        <begin position="1117"/>
        <end position="1126"/>
    </location>
</feature>
<organism evidence="4">
    <name type="scientific">Acidithiobacillus ferrianus</name>
    <dbReference type="NCBI Taxonomy" id="2678518"/>
    <lineage>
        <taxon>Bacteria</taxon>
        <taxon>Pseudomonadati</taxon>
        <taxon>Pseudomonadota</taxon>
        <taxon>Acidithiobacillia</taxon>
        <taxon>Acidithiobacillales</taxon>
        <taxon>Acidithiobacillaceae</taxon>
        <taxon>Acidithiobacillus</taxon>
    </lineage>
</organism>
<feature type="domain" description="TrwC relaxase" evidence="3">
    <location>
        <begin position="11"/>
        <end position="294"/>
    </location>
</feature>
<dbReference type="AlphaFoldDB" id="A0A845UDD0"/>
<dbReference type="Pfam" id="PF01443">
    <property type="entry name" value="Viral_helicase1"/>
    <property type="match status" value="1"/>
</dbReference>
<dbReference type="EMBL" id="WNJL01000037">
    <property type="protein sequence ID" value="NDU43355.1"/>
    <property type="molecule type" value="Genomic_DNA"/>
</dbReference>
<dbReference type="InterPro" id="IPR014862">
    <property type="entry name" value="TrwC"/>
</dbReference>
<sequence>MITRSPNGAASEGGQYYKEGEYYHQSQDGAEGHAPAEWLGAGAEALGLQGEFQAEDFEKFDKLLAGELPTGEKLPTPSDPNKERRSGEDVTLSAPKSVSEAALIGGDERLLVAHDEAVKEAVTIMQAEMFGTRQKIDGVQQHVAAGAIVGAFRHETARPVDGVVDPQIHTHTVWINGALREDGQWRSADWKMEKGDFARLDAIYKARLASKAQDLGYPVRKTKDGFELSGISDKALKPFSARTDQIDKELEKRGLTREGSTDGQRDAANISTRQGKIHQTQEAQHKQWEERAEAANVLTEIRTAVEVARQNSVTPIPPRDPKIHALETAEAIKSAVRHLGEREHVFDCKRLETEALRAGIKDQVTHQDVVKALDNINREKLYAETGLIKAEVKGQEDKEFFTTKAALARDEKMIAQMKSGQNKFEPAMTAERVAETIKNFEREKGFALSTGQRDALVLALSSKDQIVGWQGYAGAGKTTAIEAAAQALKAQCREVIGLAPTGKAAQELAASLAGADVKAQTIAKWEAAGAKGDKNTTIIIDEVGMVSSRDMQKIMDRAEKTGMQVIALGDFRQIQSVEAGSPAKLLQDNGMKTAVIDDIRRQNNQQLKAVVESFAKGDAKEGVEKTAPYIQKVNVADGKTAREAIADAAARDYLSRPDELRRATIVVVATNQTRKLLNEKIRDGLKKDGTIDGEKESAIRTLHKTDFTREQMREAHNYEPGQKIVPMRNYEERGVRFADPERQKAYQGASKASDKKPPAVPMEKGQEYTVKDVDTAKGTVILENKGGDRVEWKPEQASKVRVYNQDQTKVAPGDVIVSRENQQFESVKGEQVQIVNGQKGEVKGQTQDGTIIAEFKDAKGETKEVLIGANEGAKLEHGYSGTVHAAQGATAKEVIGAIESKSELNNANQAYVALSRAKDDAVVYSDDPEKLAEKWQGYNFQKNANEHAHEGDKGRHDPVKEERNLQPIERDETGKYPEPEAIKSERDMEKFREANPHIVAAAKVHAEQKPQQPETAKAVPGKGVEREAPVGAPRNDVKAERQTAAPQAQRQGSQAKGQVRDGKTPAKLSPEHTEKLKDWAQTQRPAQDKAPALGQEPKGPQAPTHDKVPAPAKQHKGHDGGMEREM</sequence>
<dbReference type="RefSeq" id="WP_163098559.1">
    <property type="nucleotide sequence ID" value="NZ_CP127523.1"/>
</dbReference>
<dbReference type="Pfam" id="PF08751">
    <property type="entry name" value="TrwC"/>
    <property type="match status" value="1"/>
</dbReference>
<dbReference type="CDD" id="cd17933">
    <property type="entry name" value="DEXSc_RecD-like"/>
    <property type="match status" value="1"/>
</dbReference>
<feature type="region of interest" description="Disordered" evidence="1">
    <location>
        <begin position="946"/>
        <end position="1126"/>
    </location>
</feature>
<feature type="region of interest" description="Disordered" evidence="1">
    <location>
        <begin position="740"/>
        <end position="763"/>
    </location>
</feature>
<dbReference type="InterPro" id="IPR027351">
    <property type="entry name" value="(+)RNA_virus_helicase_core_dom"/>
</dbReference>
<dbReference type="Gene3D" id="2.30.30.940">
    <property type="match status" value="1"/>
</dbReference>
<evidence type="ECO:0000256" key="1">
    <source>
        <dbReference type="SAM" id="MobiDB-lite"/>
    </source>
</evidence>
<dbReference type="Gene3D" id="3.40.50.300">
    <property type="entry name" value="P-loop containing nucleotide triphosphate hydrolases"/>
    <property type="match status" value="2"/>
</dbReference>
<dbReference type="Pfam" id="PF13604">
    <property type="entry name" value="AAA_30"/>
    <property type="match status" value="1"/>
</dbReference>
<dbReference type="InterPro" id="IPR014059">
    <property type="entry name" value="TraI/TrwC_relax"/>
</dbReference>
<dbReference type="NCBIfam" id="NF041492">
    <property type="entry name" value="MobF"/>
    <property type="match status" value="1"/>
</dbReference>
<dbReference type="CDD" id="cd18809">
    <property type="entry name" value="SF1_C_RecD"/>
    <property type="match status" value="1"/>
</dbReference>
<evidence type="ECO:0000259" key="3">
    <source>
        <dbReference type="Pfam" id="PF08751"/>
    </source>
</evidence>
<accession>A0A845UDD0</accession>
<reference evidence="4" key="1">
    <citation type="submission" date="2019-11" db="EMBL/GenBank/DDBJ databases">
        <title>Acidithiobacillus ferrianus sp. nov.: a facultatively anaerobic and extremely acidophilic chemolithoautotroph.</title>
        <authorList>
            <person name="Norris P.R."/>
            <person name="Falagan C."/>
            <person name="Moya-Beltran A."/>
            <person name="Castro M."/>
            <person name="Quatrini R."/>
            <person name="Johnson D.B."/>
        </authorList>
    </citation>
    <scope>NUCLEOTIDE SEQUENCE [LARGE SCALE GENOMIC DNA]</scope>
    <source>
        <strain evidence="4">MG</strain>
    </source>
</reference>
<evidence type="ECO:0000313" key="4">
    <source>
        <dbReference type="EMBL" id="NDU43355.1"/>
    </source>
</evidence>
<dbReference type="NCBIfam" id="TIGR02686">
    <property type="entry name" value="relax_trwC"/>
    <property type="match status" value="1"/>
</dbReference>
<feature type="domain" description="(+)RNA virus helicase C-terminal" evidence="2">
    <location>
        <begin position="829"/>
        <end position="924"/>
    </location>
</feature>
<dbReference type="SUPFAM" id="SSF55464">
    <property type="entry name" value="Origin of replication-binding domain, RBD-like"/>
    <property type="match status" value="1"/>
</dbReference>
<gene>
    <name evidence="4" type="ORF">GL267_12145</name>
</gene>
<feature type="compositionally biased region" description="Basic and acidic residues" evidence="1">
    <location>
        <begin position="946"/>
        <end position="995"/>
    </location>
</feature>
<evidence type="ECO:0000259" key="2">
    <source>
        <dbReference type="Pfam" id="PF01443"/>
    </source>
</evidence>